<gene>
    <name evidence="2" type="primary">tapA</name>
    <name evidence="3" type="ORF">MT2528_3072</name>
</gene>
<dbReference type="NCBIfam" id="TIGR02532">
    <property type="entry name" value="IV_pilin_GFxxxE"/>
    <property type="match status" value="1"/>
</dbReference>
<dbReference type="SUPFAM" id="SSF54523">
    <property type="entry name" value="Pili subunits"/>
    <property type="match status" value="1"/>
</dbReference>
<keyword evidence="4" id="KW-1185">Reference proteome</keyword>
<sequence>MTSRLKTDQGFTLIELTITIIILATMAVIAIPKFLDFREGAEISRVKAVAAAYQEAVNFVQIRYQILGLSSHMANISGYADGTIDVNPNGFPLGIDKGNNSGVITNPENIGKGKQGCVSLWNILLLDQPSVSLIKDDGSDFTAYRHKASGGITQSQCSYILRTLGDTTNKPKDAKMLINYDSETGRVIAIFRD</sequence>
<keyword evidence="1" id="KW-0472">Membrane</keyword>
<dbReference type="RefSeq" id="WP_075472786.1">
    <property type="nucleotide sequence ID" value="NZ_CAWQZC010000030.1"/>
</dbReference>
<dbReference type="InterPro" id="IPR045584">
    <property type="entry name" value="Pilin-like"/>
</dbReference>
<dbReference type="GeneID" id="61296911"/>
<keyword evidence="1" id="KW-0812">Transmembrane</keyword>
<accession>A0A075F9L7</accession>
<proteinExistence type="predicted"/>
<dbReference type="Proteomes" id="UP000182660">
    <property type="component" value="Unassembled WGS sequence"/>
</dbReference>
<dbReference type="PROSITE" id="PS00409">
    <property type="entry name" value="PROKAR_NTER_METHYL"/>
    <property type="match status" value="1"/>
</dbReference>
<evidence type="ECO:0000313" key="3">
    <source>
        <dbReference type="EMBL" id="SGY95768.1"/>
    </source>
</evidence>
<evidence type="ECO:0000313" key="4">
    <source>
        <dbReference type="Proteomes" id="UP000182660"/>
    </source>
</evidence>
<dbReference type="EMBL" id="FPLJ01000065">
    <property type="protein sequence ID" value="SGY95768.1"/>
    <property type="molecule type" value="Genomic_DNA"/>
</dbReference>
<dbReference type="Pfam" id="PF07963">
    <property type="entry name" value="N_methyl"/>
    <property type="match status" value="1"/>
</dbReference>
<organism evidence="2">
    <name type="scientific">Moritella viscosa</name>
    <dbReference type="NCBI Taxonomy" id="80854"/>
    <lineage>
        <taxon>Bacteria</taxon>
        <taxon>Pseudomonadati</taxon>
        <taxon>Pseudomonadota</taxon>
        <taxon>Gammaproteobacteria</taxon>
        <taxon>Alteromonadales</taxon>
        <taxon>Moritellaceae</taxon>
        <taxon>Moritella</taxon>
    </lineage>
</organism>
<reference evidence="3 4" key="2">
    <citation type="submission" date="2016-11" db="EMBL/GenBank/DDBJ databases">
        <authorList>
            <person name="Klemetsen T."/>
        </authorList>
    </citation>
    <scope>NUCLEOTIDE SEQUENCE [LARGE SCALE GENOMIC DNA]</scope>
    <source>
        <strain evidence="3">MT 2528</strain>
    </source>
</reference>
<dbReference type="AlphaFoldDB" id="A0A075F9L7"/>
<evidence type="ECO:0000256" key="1">
    <source>
        <dbReference type="SAM" id="Phobius"/>
    </source>
</evidence>
<reference evidence="2" key="1">
    <citation type="submission" date="2014-04" db="EMBL/GenBank/DDBJ databases">
        <title>Host specificity and clade dependent distribution of putative virulence genes in Moritella viscosa.</title>
        <authorList>
            <person name="Karlsen C."/>
            <person name="Ellingsen A.B."/>
            <person name="Wiik-Nielsen C."/>
            <person name="Winther-Larsen H.C."/>
            <person name="Colquhoun D.J."/>
            <person name="Sorum H."/>
        </authorList>
    </citation>
    <scope>NUCLEOTIDE SEQUENCE</scope>
    <source>
        <strain evidence="2">NCIMB 13584</strain>
    </source>
</reference>
<feature type="transmembrane region" description="Helical" evidence="1">
    <location>
        <begin position="12"/>
        <end position="35"/>
    </location>
</feature>
<dbReference type="InterPro" id="IPR012902">
    <property type="entry name" value="N_methyl_site"/>
</dbReference>
<dbReference type="EMBL" id="KJ746482">
    <property type="protein sequence ID" value="AIE76444.1"/>
    <property type="molecule type" value="Genomic_DNA"/>
</dbReference>
<evidence type="ECO:0000313" key="2">
    <source>
        <dbReference type="EMBL" id="AIE76444.1"/>
    </source>
</evidence>
<dbReference type="Gene3D" id="3.30.700.10">
    <property type="entry name" value="Glycoprotein, Type 4 Pilin"/>
    <property type="match status" value="1"/>
</dbReference>
<keyword evidence="1" id="KW-1133">Transmembrane helix</keyword>
<name>A0A075F9L7_9GAMM</name>
<protein>
    <submittedName>
        <fullName evidence="2">Type IV prepilin</fullName>
    </submittedName>
</protein>